<accession>A0A8T8I8V7</accession>
<sequence>MNPVPWDQTTAMVLVQPSTTKDPGGQQEDFGKSSPLGLLILVLFFIAVFFLVKSMNKHLRKLPASFDQSAEADRTGQATGSGAAGPEAVGAEGAGPESAGAKAVGAKGAGSGQASKKKAPGKKASG</sequence>
<feature type="compositionally biased region" description="Low complexity" evidence="1">
    <location>
        <begin position="80"/>
        <end position="106"/>
    </location>
</feature>
<reference evidence="3 6" key="1">
    <citation type="submission" date="2021-01" db="EMBL/GenBank/DDBJ databases">
        <title>Sequencing the genomes of 1000 actinobacteria strains.</title>
        <authorList>
            <person name="Klenk H.-P."/>
        </authorList>
    </citation>
    <scope>NUCLEOTIDE SEQUENCE [LARGE SCALE GENOMIC DNA]</scope>
    <source>
        <strain evidence="3 6">DSM 44581</strain>
    </source>
</reference>
<evidence type="ECO:0000313" key="3">
    <source>
        <dbReference type="EMBL" id="MBM7811476.1"/>
    </source>
</evidence>
<evidence type="ECO:0000256" key="1">
    <source>
        <dbReference type="SAM" id="MobiDB-lite"/>
    </source>
</evidence>
<dbReference type="Proteomes" id="UP001195724">
    <property type="component" value="Unassembled WGS sequence"/>
</dbReference>
<keyword evidence="2" id="KW-0812">Transmembrane</keyword>
<reference evidence="4" key="2">
    <citation type="submission" date="2021-04" db="EMBL/GenBank/DDBJ databases">
        <title>Saccharothrix algeriensis WGS.</title>
        <authorList>
            <person name="Stuskova K."/>
            <person name="Hakalova E."/>
            <person name="Tebbal A.B."/>
            <person name="Eichmeier A."/>
        </authorList>
    </citation>
    <scope>NUCLEOTIDE SEQUENCE</scope>
    <source>
        <strain evidence="4">NRRL B-24137</strain>
    </source>
</reference>
<evidence type="ECO:0000313" key="5">
    <source>
        <dbReference type="Proteomes" id="UP000671828"/>
    </source>
</evidence>
<dbReference type="EMBL" id="JAFBCL010000001">
    <property type="protein sequence ID" value="MBM7811476.1"/>
    <property type="molecule type" value="Genomic_DNA"/>
</dbReference>
<gene>
    <name evidence="4" type="ORF">J7S33_12060</name>
    <name evidence="3" type="ORF">JOE68_002341</name>
</gene>
<feature type="region of interest" description="Disordered" evidence="1">
    <location>
        <begin position="66"/>
        <end position="126"/>
    </location>
</feature>
<dbReference type="AlphaFoldDB" id="A0A8T8I8V7"/>
<feature type="compositionally biased region" description="Basic residues" evidence="1">
    <location>
        <begin position="115"/>
        <end position="126"/>
    </location>
</feature>
<keyword evidence="6" id="KW-1185">Reference proteome</keyword>
<dbReference type="Proteomes" id="UP000671828">
    <property type="component" value="Chromosome"/>
</dbReference>
<evidence type="ECO:0000256" key="2">
    <source>
        <dbReference type="SAM" id="Phobius"/>
    </source>
</evidence>
<evidence type="ECO:0000313" key="6">
    <source>
        <dbReference type="Proteomes" id="UP001195724"/>
    </source>
</evidence>
<protein>
    <submittedName>
        <fullName evidence="4">Uncharacterized protein</fullName>
    </submittedName>
</protein>
<evidence type="ECO:0000313" key="4">
    <source>
        <dbReference type="EMBL" id="QTR06554.1"/>
    </source>
</evidence>
<proteinExistence type="predicted"/>
<keyword evidence="2" id="KW-0472">Membrane</keyword>
<feature type="transmembrane region" description="Helical" evidence="2">
    <location>
        <begin position="33"/>
        <end position="52"/>
    </location>
</feature>
<dbReference type="EMBL" id="CP072788">
    <property type="protein sequence ID" value="QTR06554.1"/>
    <property type="molecule type" value="Genomic_DNA"/>
</dbReference>
<keyword evidence="2" id="KW-1133">Transmembrane helix</keyword>
<name>A0A8T8I8V7_9PSEU</name>
<organism evidence="4 5">
    <name type="scientific">Saccharothrix algeriensis</name>
    <dbReference type="NCBI Taxonomy" id="173560"/>
    <lineage>
        <taxon>Bacteria</taxon>
        <taxon>Bacillati</taxon>
        <taxon>Actinomycetota</taxon>
        <taxon>Actinomycetes</taxon>
        <taxon>Pseudonocardiales</taxon>
        <taxon>Pseudonocardiaceae</taxon>
        <taxon>Saccharothrix</taxon>
    </lineage>
</organism>